<evidence type="ECO:0000313" key="3">
    <source>
        <dbReference type="EMBL" id="KAJ8531180.1"/>
    </source>
</evidence>
<feature type="compositionally biased region" description="Polar residues" evidence="1">
    <location>
        <begin position="125"/>
        <end position="136"/>
    </location>
</feature>
<sequence length="187" mass="20299">MIDRFRIWAKGGDGGNGCTSISRSRHDRRGRPDGGNGGRGDDMILECSPTMWDLSASQHHINAKRGANGSSKNMIGSRGADKVIQVPVGTVIHLVEGELPSAVEKSSSSKLDPWEIPGTVDVDSSEFSTQSISADQTRSKVEKKVKSSGRRASGGEECTTARRRTFGLPTSISRDKFERSDDYLSDW</sequence>
<name>A0A9Q1LB44_9SOLA</name>
<dbReference type="Pfam" id="PF01018">
    <property type="entry name" value="GTP1_OBG"/>
    <property type="match status" value="1"/>
</dbReference>
<feature type="region of interest" description="Disordered" evidence="1">
    <location>
        <begin position="16"/>
        <end position="41"/>
    </location>
</feature>
<evidence type="ECO:0000313" key="4">
    <source>
        <dbReference type="Proteomes" id="UP001152561"/>
    </source>
</evidence>
<keyword evidence="4" id="KW-1185">Reference proteome</keyword>
<feature type="region of interest" description="Disordered" evidence="1">
    <location>
        <begin position="119"/>
        <end position="163"/>
    </location>
</feature>
<dbReference type="PANTHER" id="PTHR11702:SF31">
    <property type="entry name" value="MITOCHONDRIAL RIBOSOME-ASSOCIATED GTPASE 2"/>
    <property type="match status" value="1"/>
</dbReference>
<dbReference type="InterPro" id="IPR036726">
    <property type="entry name" value="GTP1_OBG_dom_sf"/>
</dbReference>
<dbReference type="InterPro" id="IPR045086">
    <property type="entry name" value="OBG_GTPase"/>
</dbReference>
<dbReference type="GO" id="GO:0042254">
    <property type="term" value="P:ribosome biogenesis"/>
    <property type="evidence" value="ECO:0007669"/>
    <property type="project" value="UniProtKB-UniRule"/>
</dbReference>
<dbReference type="GO" id="GO:0005525">
    <property type="term" value="F:GTP binding"/>
    <property type="evidence" value="ECO:0007669"/>
    <property type="project" value="InterPro"/>
</dbReference>
<dbReference type="Gene3D" id="2.70.210.12">
    <property type="entry name" value="GTP1/OBG domain"/>
    <property type="match status" value="1"/>
</dbReference>
<accession>A0A9Q1LB44</accession>
<dbReference type="PROSITE" id="PS51883">
    <property type="entry name" value="OBG"/>
    <property type="match status" value="1"/>
</dbReference>
<feature type="domain" description="Obg" evidence="2">
    <location>
        <begin position="1"/>
        <end position="187"/>
    </location>
</feature>
<dbReference type="AlphaFoldDB" id="A0A9Q1LB44"/>
<dbReference type="GO" id="GO:0003924">
    <property type="term" value="F:GTPase activity"/>
    <property type="evidence" value="ECO:0007669"/>
    <property type="project" value="InterPro"/>
</dbReference>
<proteinExistence type="predicted"/>
<protein>
    <recommendedName>
        <fullName evidence="2">Obg domain-containing protein</fullName>
    </recommendedName>
</protein>
<comment type="caution">
    <text evidence="3">The sequence shown here is derived from an EMBL/GenBank/DDBJ whole genome shotgun (WGS) entry which is preliminary data.</text>
</comment>
<gene>
    <name evidence="3" type="ORF">K7X08_026614</name>
</gene>
<evidence type="ECO:0000256" key="1">
    <source>
        <dbReference type="SAM" id="MobiDB-lite"/>
    </source>
</evidence>
<dbReference type="PANTHER" id="PTHR11702">
    <property type="entry name" value="DEVELOPMENTALLY REGULATED GTP-BINDING PROTEIN-RELATED"/>
    <property type="match status" value="1"/>
</dbReference>
<dbReference type="SUPFAM" id="SSF82051">
    <property type="entry name" value="Obg GTP-binding protein N-terminal domain"/>
    <property type="match status" value="1"/>
</dbReference>
<dbReference type="EMBL" id="JAJAGQ010000021">
    <property type="protein sequence ID" value="KAJ8531180.1"/>
    <property type="molecule type" value="Genomic_DNA"/>
</dbReference>
<dbReference type="Proteomes" id="UP001152561">
    <property type="component" value="Unassembled WGS sequence"/>
</dbReference>
<reference evidence="4" key="1">
    <citation type="journal article" date="2023" name="Proc. Natl. Acad. Sci. U.S.A.">
        <title>Genomic and structural basis for evolution of tropane alkaloid biosynthesis.</title>
        <authorList>
            <person name="Wanga Y.-J."/>
            <person name="Taina T."/>
            <person name="Yua J.-Y."/>
            <person name="Lia J."/>
            <person name="Xua B."/>
            <person name="Chenc J."/>
            <person name="D'Auriad J.C."/>
            <person name="Huanga J.-P."/>
            <person name="Huanga S.-X."/>
        </authorList>
    </citation>
    <scope>NUCLEOTIDE SEQUENCE [LARGE SCALE GENOMIC DNA]</scope>
    <source>
        <strain evidence="4">cv. KIB-2019</strain>
    </source>
</reference>
<dbReference type="InterPro" id="IPR006169">
    <property type="entry name" value="GTP1_OBG_dom"/>
</dbReference>
<dbReference type="GO" id="GO:0005739">
    <property type="term" value="C:mitochondrion"/>
    <property type="evidence" value="ECO:0007669"/>
    <property type="project" value="TreeGrafter"/>
</dbReference>
<evidence type="ECO:0000259" key="2">
    <source>
        <dbReference type="PROSITE" id="PS51883"/>
    </source>
</evidence>
<dbReference type="OrthoDB" id="1733687at2759"/>
<organism evidence="3 4">
    <name type="scientific">Anisodus acutangulus</name>
    <dbReference type="NCBI Taxonomy" id="402998"/>
    <lineage>
        <taxon>Eukaryota</taxon>
        <taxon>Viridiplantae</taxon>
        <taxon>Streptophyta</taxon>
        <taxon>Embryophyta</taxon>
        <taxon>Tracheophyta</taxon>
        <taxon>Spermatophyta</taxon>
        <taxon>Magnoliopsida</taxon>
        <taxon>eudicotyledons</taxon>
        <taxon>Gunneridae</taxon>
        <taxon>Pentapetalae</taxon>
        <taxon>asterids</taxon>
        <taxon>lamiids</taxon>
        <taxon>Solanales</taxon>
        <taxon>Solanaceae</taxon>
        <taxon>Solanoideae</taxon>
        <taxon>Hyoscyameae</taxon>
        <taxon>Anisodus</taxon>
    </lineage>
</organism>